<organism evidence="3 4">
    <name type="scientific">Pholiota conissans</name>
    <dbReference type="NCBI Taxonomy" id="109636"/>
    <lineage>
        <taxon>Eukaryota</taxon>
        <taxon>Fungi</taxon>
        <taxon>Dikarya</taxon>
        <taxon>Basidiomycota</taxon>
        <taxon>Agaricomycotina</taxon>
        <taxon>Agaricomycetes</taxon>
        <taxon>Agaricomycetidae</taxon>
        <taxon>Agaricales</taxon>
        <taxon>Agaricineae</taxon>
        <taxon>Strophariaceae</taxon>
        <taxon>Pholiota</taxon>
    </lineage>
</organism>
<dbReference type="OrthoDB" id="3206554at2759"/>
<feature type="transmembrane region" description="Helical" evidence="1">
    <location>
        <begin position="154"/>
        <end position="180"/>
    </location>
</feature>
<keyword evidence="1" id="KW-1133">Transmembrane helix</keyword>
<dbReference type="AlphaFoldDB" id="A0A9P5Z4A5"/>
<dbReference type="EMBL" id="MU155208">
    <property type="protein sequence ID" value="KAF9479660.1"/>
    <property type="molecule type" value="Genomic_DNA"/>
</dbReference>
<keyword evidence="1" id="KW-0812">Transmembrane</keyword>
<dbReference type="PANTHER" id="PTHR40465">
    <property type="entry name" value="CHROMOSOME 1, WHOLE GENOME SHOTGUN SEQUENCE"/>
    <property type="match status" value="1"/>
</dbReference>
<evidence type="ECO:0000313" key="4">
    <source>
        <dbReference type="Proteomes" id="UP000807469"/>
    </source>
</evidence>
<feature type="transmembrane region" description="Helical" evidence="1">
    <location>
        <begin position="12"/>
        <end position="34"/>
    </location>
</feature>
<evidence type="ECO:0000256" key="1">
    <source>
        <dbReference type="SAM" id="Phobius"/>
    </source>
</evidence>
<dbReference type="Proteomes" id="UP000807469">
    <property type="component" value="Unassembled WGS sequence"/>
</dbReference>
<proteinExistence type="predicted"/>
<dbReference type="InterPro" id="IPR045339">
    <property type="entry name" value="DUF6534"/>
</dbReference>
<name>A0A9P5Z4A5_9AGAR</name>
<protein>
    <recommendedName>
        <fullName evidence="2">DUF6534 domain-containing protein</fullName>
    </recommendedName>
</protein>
<sequence>MAVDIQRTFGALMVGGIIAAIFSGIVTAQTLAYFKFYTSDSIGIKSLVFIVWFLDFGHTVFVSTALWDHLIAHFGDVERISFIPWSMALTIALTAILTFLVHQFFVYRIYKLSKRNIYVALPIAFLALARLCFACLTTATMIKLQSLPLFVQQYTWSFTCGLALSALIDILITTLMCYYLKKSHKSDSSLNHVLDMLMLYAFENGSLTCAGTFISLICWLTMSNNLIFMGLHFVISKLYANSLLATLNTRKHLQAVGHRSQNSGSGDRNLVVFPDNFTNGRSNKRKSAVPMKITAQQRAAPRLLDGSRVFKTNPLL</sequence>
<keyword evidence="1" id="KW-0472">Membrane</keyword>
<comment type="caution">
    <text evidence="3">The sequence shown here is derived from an EMBL/GenBank/DDBJ whole genome shotgun (WGS) entry which is preliminary data.</text>
</comment>
<dbReference type="Pfam" id="PF20152">
    <property type="entry name" value="DUF6534"/>
    <property type="match status" value="1"/>
</dbReference>
<feature type="transmembrane region" description="Helical" evidence="1">
    <location>
        <begin position="82"/>
        <end position="105"/>
    </location>
</feature>
<feature type="transmembrane region" description="Helical" evidence="1">
    <location>
        <begin position="201"/>
        <end position="222"/>
    </location>
</feature>
<feature type="domain" description="DUF6534" evidence="2">
    <location>
        <begin position="165"/>
        <end position="252"/>
    </location>
</feature>
<accession>A0A9P5Z4A5</accession>
<feature type="transmembrane region" description="Helical" evidence="1">
    <location>
        <begin position="117"/>
        <end position="142"/>
    </location>
</feature>
<reference evidence="3" key="1">
    <citation type="submission" date="2020-11" db="EMBL/GenBank/DDBJ databases">
        <authorList>
            <consortium name="DOE Joint Genome Institute"/>
            <person name="Ahrendt S."/>
            <person name="Riley R."/>
            <person name="Andreopoulos W."/>
            <person name="Labutti K."/>
            <person name="Pangilinan J."/>
            <person name="Ruiz-Duenas F.J."/>
            <person name="Barrasa J.M."/>
            <person name="Sanchez-Garcia M."/>
            <person name="Camarero S."/>
            <person name="Miyauchi S."/>
            <person name="Serrano A."/>
            <person name="Linde D."/>
            <person name="Babiker R."/>
            <person name="Drula E."/>
            <person name="Ayuso-Fernandez I."/>
            <person name="Pacheco R."/>
            <person name="Padilla G."/>
            <person name="Ferreira P."/>
            <person name="Barriuso J."/>
            <person name="Kellner H."/>
            <person name="Castanera R."/>
            <person name="Alfaro M."/>
            <person name="Ramirez L."/>
            <person name="Pisabarro A.G."/>
            <person name="Kuo A."/>
            <person name="Tritt A."/>
            <person name="Lipzen A."/>
            <person name="He G."/>
            <person name="Yan M."/>
            <person name="Ng V."/>
            <person name="Cullen D."/>
            <person name="Martin F."/>
            <person name="Rosso M.-N."/>
            <person name="Henrissat B."/>
            <person name="Hibbett D."/>
            <person name="Martinez A.T."/>
            <person name="Grigoriev I.V."/>
        </authorList>
    </citation>
    <scope>NUCLEOTIDE SEQUENCE</scope>
    <source>
        <strain evidence="3">CIRM-BRFM 674</strain>
    </source>
</reference>
<gene>
    <name evidence="3" type="ORF">BDN70DRAFT_993302</name>
</gene>
<evidence type="ECO:0000313" key="3">
    <source>
        <dbReference type="EMBL" id="KAF9479660.1"/>
    </source>
</evidence>
<evidence type="ECO:0000259" key="2">
    <source>
        <dbReference type="Pfam" id="PF20152"/>
    </source>
</evidence>
<feature type="transmembrane region" description="Helical" evidence="1">
    <location>
        <begin position="46"/>
        <end position="67"/>
    </location>
</feature>
<dbReference type="PANTHER" id="PTHR40465:SF1">
    <property type="entry name" value="DUF6534 DOMAIN-CONTAINING PROTEIN"/>
    <property type="match status" value="1"/>
</dbReference>
<keyword evidence="4" id="KW-1185">Reference proteome</keyword>